<evidence type="ECO:0000313" key="2">
    <source>
        <dbReference type="Proteomes" id="UP000789396"/>
    </source>
</evidence>
<keyword evidence="2" id="KW-1185">Reference proteome</keyword>
<organism evidence="1 2">
    <name type="scientific">Racocetra fulgida</name>
    <dbReference type="NCBI Taxonomy" id="60492"/>
    <lineage>
        <taxon>Eukaryota</taxon>
        <taxon>Fungi</taxon>
        <taxon>Fungi incertae sedis</taxon>
        <taxon>Mucoromycota</taxon>
        <taxon>Glomeromycotina</taxon>
        <taxon>Glomeromycetes</taxon>
        <taxon>Diversisporales</taxon>
        <taxon>Gigasporaceae</taxon>
        <taxon>Racocetra</taxon>
    </lineage>
</organism>
<sequence>LSNKISSKITSGLPFSVVYDGYDDPPIDNAFKLVNLPYEKFKNLGRVEKYVEQMKYLFWAVGQPQTGISANACTNNIDAVIAAIERGVRNTSFREDTPPKSNISTDVTDVIVIDSDSDMEISAEETINSDNSGTGWVVDVTGESDIRNRITKS</sequence>
<reference evidence="1" key="1">
    <citation type="submission" date="2021-06" db="EMBL/GenBank/DDBJ databases">
        <authorList>
            <person name="Kallberg Y."/>
            <person name="Tangrot J."/>
            <person name="Rosling A."/>
        </authorList>
    </citation>
    <scope>NUCLEOTIDE SEQUENCE</scope>
    <source>
        <strain evidence="1">IN212</strain>
    </source>
</reference>
<gene>
    <name evidence="1" type="ORF">RFULGI_LOCUS8576</name>
</gene>
<name>A0A9N9DYI7_9GLOM</name>
<dbReference type="AlphaFoldDB" id="A0A9N9DYI7"/>
<comment type="caution">
    <text evidence="1">The sequence shown here is derived from an EMBL/GenBank/DDBJ whole genome shotgun (WGS) entry which is preliminary data.</text>
</comment>
<proteinExistence type="predicted"/>
<dbReference type="EMBL" id="CAJVPZ010014027">
    <property type="protein sequence ID" value="CAG8653915.1"/>
    <property type="molecule type" value="Genomic_DNA"/>
</dbReference>
<protein>
    <submittedName>
        <fullName evidence="1">4536_t:CDS:1</fullName>
    </submittedName>
</protein>
<accession>A0A9N9DYI7</accession>
<dbReference type="OrthoDB" id="2380090at2759"/>
<evidence type="ECO:0000313" key="1">
    <source>
        <dbReference type="EMBL" id="CAG8653915.1"/>
    </source>
</evidence>
<dbReference type="Proteomes" id="UP000789396">
    <property type="component" value="Unassembled WGS sequence"/>
</dbReference>
<feature type="non-terminal residue" evidence="1">
    <location>
        <position position="1"/>
    </location>
</feature>